<accession>A0ABV7E5S0</accession>
<evidence type="ECO:0000313" key="3">
    <source>
        <dbReference type="EMBL" id="MFC3096795.1"/>
    </source>
</evidence>
<feature type="domain" description="GIY-YIG" evidence="2">
    <location>
        <begin position="2"/>
        <end position="78"/>
    </location>
</feature>
<comment type="similarity">
    <text evidence="1">Belongs to the UPF0213 family.</text>
</comment>
<dbReference type="Pfam" id="PF01541">
    <property type="entry name" value="GIY-YIG"/>
    <property type="match status" value="1"/>
</dbReference>
<dbReference type="EMBL" id="JBHRST010000003">
    <property type="protein sequence ID" value="MFC3096795.1"/>
    <property type="molecule type" value="Genomic_DNA"/>
</dbReference>
<dbReference type="PANTHER" id="PTHR34477:SF5">
    <property type="entry name" value="BSL5627 PROTEIN"/>
    <property type="match status" value="1"/>
</dbReference>
<protein>
    <submittedName>
        <fullName evidence="3">GIY-YIG nuclease family protein</fullName>
    </submittedName>
</protein>
<dbReference type="PROSITE" id="PS50164">
    <property type="entry name" value="GIY_YIG"/>
    <property type="match status" value="1"/>
</dbReference>
<dbReference type="CDD" id="cd10448">
    <property type="entry name" value="GIY-YIG_unchar_3"/>
    <property type="match status" value="1"/>
</dbReference>
<dbReference type="Proteomes" id="UP001595456">
    <property type="component" value="Unassembled WGS sequence"/>
</dbReference>
<organism evidence="3 4">
    <name type="scientific">Alteraurantiacibacter palmitatis</name>
    <dbReference type="NCBI Taxonomy" id="2054628"/>
    <lineage>
        <taxon>Bacteria</taxon>
        <taxon>Pseudomonadati</taxon>
        <taxon>Pseudomonadota</taxon>
        <taxon>Alphaproteobacteria</taxon>
        <taxon>Sphingomonadales</taxon>
        <taxon>Erythrobacteraceae</taxon>
        <taxon>Alteraurantiacibacter</taxon>
    </lineage>
</organism>
<dbReference type="SMART" id="SM00465">
    <property type="entry name" value="GIYc"/>
    <property type="match status" value="1"/>
</dbReference>
<keyword evidence="4" id="KW-1185">Reference proteome</keyword>
<sequence>MPEGFVYILTNRKGGVLYIGVTSDLANRVMQHRSGAVLGFTKKYNCHRFVWFQRHDNLHDARVVERRMKAWQRAWKIRVIEEVNPAGDDLSAHLT</sequence>
<evidence type="ECO:0000256" key="1">
    <source>
        <dbReference type="ARBA" id="ARBA00007435"/>
    </source>
</evidence>
<gene>
    <name evidence="3" type="ORF">ACFODU_03125</name>
</gene>
<dbReference type="RefSeq" id="WP_336927313.1">
    <property type="nucleotide sequence ID" value="NZ_JBANRO010000013.1"/>
</dbReference>
<dbReference type="Gene3D" id="3.40.1440.10">
    <property type="entry name" value="GIY-YIG endonuclease"/>
    <property type="match status" value="1"/>
</dbReference>
<dbReference type="SUPFAM" id="SSF82771">
    <property type="entry name" value="GIY-YIG endonuclease"/>
    <property type="match status" value="1"/>
</dbReference>
<dbReference type="PANTHER" id="PTHR34477">
    <property type="entry name" value="UPF0213 PROTEIN YHBQ"/>
    <property type="match status" value="1"/>
</dbReference>
<dbReference type="InterPro" id="IPR035901">
    <property type="entry name" value="GIY-YIG_endonuc_sf"/>
</dbReference>
<dbReference type="InterPro" id="IPR050190">
    <property type="entry name" value="UPF0213_domain"/>
</dbReference>
<evidence type="ECO:0000259" key="2">
    <source>
        <dbReference type="PROSITE" id="PS50164"/>
    </source>
</evidence>
<comment type="caution">
    <text evidence="3">The sequence shown here is derived from an EMBL/GenBank/DDBJ whole genome shotgun (WGS) entry which is preliminary data.</text>
</comment>
<reference evidence="4" key="1">
    <citation type="journal article" date="2019" name="Int. J. Syst. Evol. Microbiol.">
        <title>The Global Catalogue of Microorganisms (GCM) 10K type strain sequencing project: providing services to taxonomists for standard genome sequencing and annotation.</title>
        <authorList>
            <consortium name="The Broad Institute Genomics Platform"/>
            <consortium name="The Broad Institute Genome Sequencing Center for Infectious Disease"/>
            <person name="Wu L."/>
            <person name="Ma J."/>
        </authorList>
    </citation>
    <scope>NUCLEOTIDE SEQUENCE [LARGE SCALE GENOMIC DNA]</scope>
    <source>
        <strain evidence="4">KCTC 52607</strain>
    </source>
</reference>
<proteinExistence type="inferred from homology"/>
<dbReference type="InterPro" id="IPR000305">
    <property type="entry name" value="GIY-YIG_endonuc"/>
</dbReference>
<name>A0ABV7E5S0_9SPHN</name>
<evidence type="ECO:0000313" key="4">
    <source>
        <dbReference type="Proteomes" id="UP001595456"/>
    </source>
</evidence>